<dbReference type="EMBL" id="BJON01000002">
    <property type="protein sequence ID" value="GED66346.1"/>
    <property type="molecule type" value="Genomic_DNA"/>
</dbReference>
<dbReference type="SUPFAM" id="SSF88946">
    <property type="entry name" value="Sigma2 domain of RNA polymerase sigma factors"/>
    <property type="match status" value="1"/>
</dbReference>
<keyword evidence="7" id="KW-0240">DNA-directed RNA polymerase</keyword>
<dbReference type="InterPro" id="IPR013324">
    <property type="entry name" value="RNA_pol_sigma_r3/r4-like"/>
</dbReference>
<dbReference type="STRING" id="54915.ADS79_21460"/>
<feature type="domain" description="RNA polymerase sigma factor 70 region 4 type 2" evidence="6">
    <location>
        <begin position="116"/>
        <end position="168"/>
    </location>
</feature>
<keyword evidence="3" id="KW-0731">Sigma factor</keyword>
<dbReference type="GO" id="GO:0003677">
    <property type="term" value="F:DNA binding"/>
    <property type="evidence" value="ECO:0007669"/>
    <property type="project" value="InterPro"/>
</dbReference>
<dbReference type="InterPro" id="IPR007627">
    <property type="entry name" value="RNA_pol_sigma70_r2"/>
</dbReference>
<evidence type="ECO:0000256" key="2">
    <source>
        <dbReference type="ARBA" id="ARBA00023015"/>
    </source>
</evidence>
<keyword evidence="10" id="KW-1185">Reference proteome</keyword>
<dbReference type="InterPro" id="IPR039425">
    <property type="entry name" value="RNA_pol_sigma-70-like"/>
</dbReference>
<dbReference type="SUPFAM" id="SSF88659">
    <property type="entry name" value="Sigma3 and sigma4 domains of RNA polymerase sigma factors"/>
    <property type="match status" value="1"/>
</dbReference>
<gene>
    <name evidence="8" type="ORF">ADS79_21460</name>
    <name evidence="7" type="ORF">BRE01_00480</name>
</gene>
<comment type="similarity">
    <text evidence="1">Belongs to the sigma-70 factor family. ECF subfamily.</text>
</comment>
<evidence type="ECO:0000259" key="5">
    <source>
        <dbReference type="Pfam" id="PF04542"/>
    </source>
</evidence>
<dbReference type="PANTHER" id="PTHR43133:SF51">
    <property type="entry name" value="RNA POLYMERASE SIGMA FACTOR"/>
    <property type="match status" value="1"/>
</dbReference>
<evidence type="ECO:0000313" key="10">
    <source>
        <dbReference type="Proteomes" id="UP000319578"/>
    </source>
</evidence>
<dbReference type="NCBIfam" id="TIGR02937">
    <property type="entry name" value="sigma70-ECF"/>
    <property type="match status" value="1"/>
</dbReference>
<dbReference type="PANTHER" id="PTHR43133">
    <property type="entry name" value="RNA POLYMERASE ECF-TYPE SIGMA FACTO"/>
    <property type="match status" value="1"/>
</dbReference>
<name>A0A0K9YRS2_9BACL</name>
<dbReference type="InterPro" id="IPR014284">
    <property type="entry name" value="RNA_pol_sigma-70_dom"/>
</dbReference>
<protein>
    <submittedName>
        <fullName evidence="7">DNA-directed RNA polymerase sigma-70 factor</fullName>
    </submittedName>
    <submittedName>
        <fullName evidence="8">RNA polymerase sigma70 factor</fullName>
    </submittedName>
</protein>
<dbReference type="GO" id="GO:0006352">
    <property type="term" value="P:DNA-templated transcription initiation"/>
    <property type="evidence" value="ECO:0007669"/>
    <property type="project" value="InterPro"/>
</dbReference>
<reference evidence="8" key="2">
    <citation type="submission" date="2015-07" db="EMBL/GenBank/DDBJ databases">
        <title>MeaNS - Measles Nucleotide Surveillance Program.</title>
        <authorList>
            <person name="Tran T."/>
            <person name="Druce J."/>
        </authorList>
    </citation>
    <scope>NUCLEOTIDE SEQUENCE</scope>
    <source>
        <strain evidence="8">DSM 9887</strain>
    </source>
</reference>
<reference evidence="7 10" key="3">
    <citation type="submission" date="2019-06" db="EMBL/GenBank/DDBJ databases">
        <title>Whole genome shotgun sequence of Brevibacillus reuszeri NBRC 15719.</title>
        <authorList>
            <person name="Hosoyama A."/>
            <person name="Uohara A."/>
            <person name="Ohji S."/>
            <person name="Ichikawa N."/>
        </authorList>
    </citation>
    <scope>NUCLEOTIDE SEQUENCE [LARGE SCALE GENOMIC DNA]</scope>
    <source>
        <strain evidence="7 10">NBRC 15719</strain>
    </source>
</reference>
<dbReference type="RefSeq" id="WP_049740406.1">
    <property type="nucleotide sequence ID" value="NZ_BJON01000002.1"/>
</dbReference>
<evidence type="ECO:0000256" key="4">
    <source>
        <dbReference type="ARBA" id="ARBA00023163"/>
    </source>
</evidence>
<keyword evidence="4" id="KW-0804">Transcription</keyword>
<dbReference type="InterPro" id="IPR013249">
    <property type="entry name" value="RNA_pol_sigma70_r4_t2"/>
</dbReference>
<reference evidence="9" key="1">
    <citation type="submission" date="2015-07" db="EMBL/GenBank/DDBJ databases">
        <title>Genome sequencing project for genomic taxonomy and phylogenomics of Bacillus-like bacteria.</title>
        <authorList>
            <person name="Liu B."/>
            <person name="Wang J."/>
            <person name="Zhu Y."/>
            <person name="Liu G."/>
            <person name="Chen Q."/>
            <person name="Chen Z."/>
            <person name="Lan J."/>
            <person name="Che J."/>
            <person name="Ge C."/>
            <person name="Shi H."/>
            <person name="Pan Z."/>
            <person name="Liu X."/>
        </authorList>
    </citation>
    <scope>NUCLEOTIDE SEQUENCE [LARGE SCALE GENOMIC DNA]</scope>
    <source>
        <strain evidence="9">DSM 9887</strain>
    </source>
</reference>
<evidence type="ECO:0000256" key="1">
    <source>
        <dbReference type="ARBA" id="ARBA00010641"/>
    </source>
</evidence>
<feature type="domain" description="RNA polymerase sigma-70 region 2" evidence="5">
    <location>
        <begin position="28"/>
        <end position="88"/>
    </location>
</feature>
<comment type="caution">
    <text evidence="8">The sequence shown here is derived from an EMBL/GenBank/DDBJ whole genome shotgun (WGS) entry which is preliminary data.</text>
</comment>
<evidence type="ECO:0000256" key="3">
    <source>
        <dbReference type="ARBA" id="ARBA00023082"/>
    </source>
</evidence>
<sequence>MNLEQLVLRATRGDDEAFFEAVSLQKEKLYKVAYAFLHNENDALEAIQEATCRSYLKLSRLEQAAYFSTWLTRILIHVCVDEQKRKKRLLVDPIEVGNEQNRDLDIDLHEQTVERMYIEEALSRLTPAHRHIIILKYFEDRTIREIADVLGHPEGTIKTWLHKALGALRKDLRKGW</sequence>
<dbReference type="InterPro" id="IPR013325">
    <property type="entry name" value="RNA_pol_sigma_r2"/>
</dbReference>
<dbReference type="GO" id="GO:0016987">
    <property type="term" value="F:sigma factor activity"/>
    <property type="evidence" value="ECO:0007669"/>
    <property type="project" value="UniProtKB-KW"/>
</dbReference>
<organism evidence="8 9">
    <name type="scientific">Brevibacillus reuszeri</name>
    <dbReference type="NCBI Taxonomy" id="54915"/>
    <lineage>
        <taxon>Bacteria</taxon>
        <taxon>Bacillati</taxon>
        <taxon>Bacillota</taxon>
        <taxon>Bacilli</taxon>
        <taxon>Bacillales</taxon>
        <taxon>Paenibacillaceae</taxon>
        <taxon>Brevibacillus</taxon>
    </lineage>
</organism>
<dbReference type="GO" id="GO:0000428">
    <property type="term" value="C:DNA-directed RNA polymerase complex"/>
    <property type="evidence" value="ECO:0007669"/>
    <property type="project" value="UniProtKB-KW"/>
</dbReference>
<dbReference type="Pfam" id="PF08281">
    <property type="entry name" value="Sigma70_r4_2"/>
    <property type="match status" value="1"/>
</dbReference>
<dbReference type="Gene3D" id="1.10.10.10">
    <property type="entry name" value="Winged helix-like DNA-binding domain superfamily/Winged helix DNA-binding domain"/>
    <property type="match status" value="1"/>
</dbReference>
<dbReference type="Proteomes" id="UP000319578">
    <property type="component" value="Unassembled WGS sequence"/>
</dbReference>
<keyword evidence="2" id="KW-0805">Transcription regulation</keyword>
<dbReference type="Pfam" id="PF04542">
    <property type="entry name" value="Sigma70_r2"/>
    <property type="match status" value="1"/>
</dbReference>
<evidence type="ECO:0000313" key="9">
    <source>
        <dbReference type="Proteomes" id="UP000036834"/>
    </source>
</evidence>
<accession>A0A0K9YRS2</accession>
<proteinExistence type="inferred from homology"/>
<evidence type="ECO:0000313" key="7">
    <source>
        <dbReference type="EMBL" id="GED66346.1"/>
    </source>
</evidence>
<evidence type="ECO:0000313" key="8">
    <source>
        <dbReference type="EMBL" id="KNB71371.1"/>
    </source>
</evidence>
<dbReference type="PATRIC" id="fig|54915.3.peg.3426"/>
<evidence type="ECO:0000259" key="6">
    <source>
        <dbReference type="Pfam" id="PF08281"/>
    </source>
</evidence>
<dbReference type="OrthoDB" id="9782703at2"/>
<dbReference type="Gene3D" id="1.10.1740.10">
    <property type="match status" value="1"/>
</dbReference>
<dbReference type="InterPro" id="IPR036388">
    <property type="entry name" value="WH-like_DNA-bd_sf"/>
</dbReference>
<dbReference type="Proteomes" id="UP000036834">
    <property type="component" value="Unassembled WGS sequence"/>
</dbReference>
<dbReference type="AlphaFoldDB" id="A0A0K9YRS2"/>
<dbReference type="EMBL" id="LGIQ01000009">
    <property type="protein sequence ID" value="KNB71371.1"/>
    <property type="molecule type" value="Genomic_DNA"/>
</dbReference>
<dbReference type="CDD" id="cd06171">
    <property type="entry name" value="Sigma70_r4"/>
    <property type="match status" value="1"/>
</dbReference>